<dbReference type="PANTHER" id="PTHR21447">
    <property type="entry name" value="RING-TYPE DOMAIN-CONTAINING PROTEIN-RELATED"/>
    <property type="match status" value="1"/>
</dbReference>
<dbReference type="Pfam" id="PF25100">
    <property type="entry name" value="DUF7809"/>
    <property type="match status" value="1"/>
</dbReference>
<sequence>MLPRRVFYPCHMATHIPFIKSYFPKEIIDTIEFLEDGFAVNDNRIVLFEEGNGVLKNLLLFKSFPGSHLKFGIPLTEPYDTSPIQYKDDENYTYMYKNDIYVYMQHLGYYDFFGVPENDFINSCVAYFLKTHEMKYNGNCELTEFDNEEWEEIQAKFHKFVNEEMEKGIERVKEAPKTIVDVLETVKGILPQCPRDPKYLEIELLVLKFDEKFPLKGNEETYGNLLQWLEVVIKKHAEIIEQYDCWFLPDSEKTHFDKKLIRVFENEERDIIMAYETLLRHDNQSAHESLKKGIENSLTHKTIRYEEIIKKYGDRQDLFKFVICSIPRADRAAIPIPTVNGRYCYFASDVVILILQDLITMTGLFQHVDSVNWPTVHQIINDFGKDLYITNESVPFFIDTLKIDDLRRKFNFYLYNVFLGPDMPIKGLSDKPVFEPCTCEEIIKYQGLDSAMPDLADYNLPKLELVFETEACAYQSIEIVQLNALLSKYLEKVGWAKVGQRLGKAWPAFFLHTQGVCKGIPMTCRICVKKENLQKAAVELREKFANVVLEHKKAKEEAERAAAERAEIAEKVVQAALENVDEPGPSDPPKPNPKPWKRDKKNKKQGPNQGKNKK</sequence>
<proteinExistence type="predicted"/>
<dbReference type="GO" id="GO:0045121">
    <property type="term" value="C:membrane raft"/>
    <property type="evidence" value="ECO:0007669"/>
    <property type="project" value="TreeGrafter"/>
</dbReference>
<evidence type="ECO:0000259" key="3">
    <source>
        <dbReference type="Pfam" id="PF25100"/>
    </source>
</evidence>
<dbReference type="PANTHER" id="PTHR21447:SF13">
    <property type="entry name" value="RING-TYPE DOMAIN-CONTAINING PROTEIN"/>
    <property type="match status" value="1"/>
</dbReference>
<evidence type="ECO:0000313" key="4">
    <source>
        <dbReference type="EMBL" id="PIC24895.1"/>
    </source>
</evidence>
<feature type="compositionally biased region" description="Basic residues" evidence="2">
    <location>
        <begin position="595"/>
        <end position="604"/>
    </location>
</feature>
<accession>A0A2G5TBZ6</accession>
<evidence type="ECO:0000313" key="5">
    <source>
        <dbReference type="Proteomes" id="UP000230233"/>
    </source>
</evidence>
<feature type="coiled-coil region" evidence="1">
    <location>
        <begin position="530"/>
        <end position="571"/>
    </location>
</feature>
<dbReference type="GO" id="GO:0045087">
    <property type="term" value="P:innate immune response"/>
    <property type="evidence" value="ECO:0007669"/>
    <property type="project" value="TreeGrafter"/>
</dbReference>
<name>A0A2G5TBZ6_9PELO</name>
<dbReference type="InterPro" id="IPR056711">
    <property type="entry name" value="DUF7809"/>
</dbReference>
<dbReference type="AlphaFoldDB" id="A0A2G5TBZ6"/>
<dbReference type="EMBL" id="PDUG01000005">
    <property type="protein sequence ID" value="PIC24895.1"/>
    <property type="molecule type" value="Genomic_DNA"/>
</dbReference>
<keyword evidence="5" id="KW-1185">Reference proteome</keyword>
<keyword evidence="1" id="KW-0175">Coiled coil</keyword>
<gene>
    <name evidence="4" type="primary">Cnig_chr_V.g18034</name>
    <name evidence="4" type="ORF">B9Z55_018034</name>
</gene>
<evidence type="ECO:0000256" key="2">
    <source>
        <dbReference type="SAM" id="MobiDB-lite"/>
    </source>
</evidence>
<reference evidence="5" key="1">
    <citation type="submission" date="2017-10" db="EMBL/GenBank/DDBJ databases">
        <title>Rapid genome shrinkage in a self-fertile nematode reveals novel sperm competition proteins.</title>
        <authorList>
            <person name="Yin D."/>
            <person name="Schwarz E.M."/>
            <person name="Thomas C.G."/>
            <person name="Felde R.L."/>
            <person name="Korf I.F."/>
            <person name="Cutter A.D."/>
            <person name="Schartner C.M."/>
            <person name="Ralston E.J."/>
            <person name="Meyer B.J."/>
            <person name="Haag E.S."/>
        </authorList>
    </citation>
    <scope>NUCLEOTIDE SEQUENCE [LARGE SCALE GENOMIC DNA]</scope>
    <source>
        <strain evidence="5">JU1422</strain>
    </source>
</reference>
<evidence type="ECO:0000256" key="1">
    <source>
        <dbReference type="SAM" id="Coils"/>
    </source>
</evidence>
<feature type="region of interest" description="Disordered" evidence="2">
    <location>
        <begin position="575"/>
        <end position="614"/>
    </location>
</feature>
<organism evidence="4 5">
    <name type="scientific">Caenorhabditis nigoni</name>
    <dbReference type="NCBI Taxonomy" id="1611254"/>
    <lineage>
        <taxon>Eukaryota</taxon>
        <taxon>Metazoa</taxon>
        <taxon>Ecdysozoa</taxon>
        <taxon>Nematoda</taxon>
        <taxon>Chromadorea</taxon>
        <taxon>Rhabditida</taxon>
        <taxon>Rhabditina</taxon>
        <taxon>Rhabditomorpha</taxon>
        <taxon>Rhabditoidea</taxon>
        <taxon>Rhabditidae</taxon>
        <taxon>Peloderinae</taxon>
        <taxon>Caenorhabditis</taxon>
    </lineage>
</organism>
<comment type="caution">
    <text evidence="4">The sequence shown here is derived from an EMBL/GenBank/DDBJ whole genome shotgun (WGS) entry which is preliminary data.</text>
</comment>
<dbReference type="Proteomes" id="UP000230233">
    <property type="component" value="Chromosome V"/>
</dbReference>
<feature type="compositionally biased region" description="Pro residues" evidence="2">
    <location>
        <begin position="585"/>
        <end position="594"/>
    </location>
</feature>
<dbReference type="OrthoDB" id="10307485at2759"/>
<feature type="domain" description="DUF7809" evidence="3">
    <location>
        <begin position="94"/>
        <end position="249"/>
    </location>
</feature>
<protein>
    <recommendedName>
        <fullName evidence="3">DUF7809 domain-containing protein</fullName>
    </recommendedName>
</protein>
<feature type="compositionally biased region" description="Low complexity" evidence="2">
    <location>
        <begin position="605"/>
        <end position="614"/>
    </location>
</feature>